<dbReference type="InterPro" id="IPR050109">
    <property type="entry name" value="HTH-type_TetR-like_transc_reg"/>
</dbReference>
<dbReference type="Proteomes" id="UP001589810">
    <property type="component" value="Unassembled WGS sequence"/>
</dbReference>
<dbReference type="InterPro" id="IPR001647">
    <property type="entry name" value="HTH_TetR"/>
</dbReference>
<keyword evidence="5" id="KW-1185">Reference proteome</keyword>
<name>A0ABV6MRI9_9PSEU</name>
<dbReference type="PANTHER" id="PTHR30055">
    <property type="entry name" value="HTH-TYPE TRANSCRIPTIONAL REGULATOR RUTR"/>
    <property type="match status" value="1"/>
</dbReference>
<dbReference type="Pfam" id="PF00440">
    <property type="entry name" value="TetR_N"/>
    <property type="match status" value="1"/>
</dbReference>
<protein>
    <submittedName>
        <fullName evidence="4">TetR/AcrR family transcriptional regulator</fullName>
    </submittedName>
</protein>
<feature type="domain" description="HTH tetR-type" evidence="3">
    <location>
        <begin position="16"/>
        <end position="76"/>
    </location>
</feature>
<dbReference type="PANTHER" id="PTHR30055:SF146">
    <property type="entry name" value="HTH-TYPE TRANSCRIPTIONAL DUAL REGULATOR CECR"/>
    <property type="match status" value="1"/>
</dbReference>
<dbReference type="Gene3D" id="1.10.357.10">
    <property type="entry name" value="Tetracycline Repressor, domain 2"/>
    <property type="match status" value="1"/>
</dbReference>
<organism evidence="4 5">
    <name type="scientific">Kutzneria chonburiensis</name>
    <dbReference type="NCBI Taxonomy" id="1483604"/>
    <lineage>
        <taxon>Bacteria</taxon>
        <taxon>Bacillati</taxon>
        <taxon>Actinomycetota</taxon>
        <taxon>Actinomycetes</taxon>
        <taxon>Pseudonocardiales</taxon>
        <taxon>Pseudonocardiaceae</taxon>
        <taxon>Kutzneria</taxon>
    </lineage>
</organism>
<dbReference type="RefSeq" id="WP_273941321.1">
    <property type="nucleotide sequence ID" value="NZ_CP097263.1"/>
</dbReference>
<accession>A0ABV6MRI9</accession>
<dbReference type="InterPro" id="IPR009057">
    <property type="entry name" value="Homeodomain-like_sf"/>
</dbReference>
<dbReference type="PROSITE" id="PS50977">
    <property type="entry name" value="HTH_TETR_2"/>
    <property type="match status" value="1"/>
</dbReference>
<gene>
    <name evidence="4" type="ORF">ACFFH7_15550</name>
</gene>
<evidence type="ECO:0000256" key="2">
    <source>
        <dbReference type="PROSITE-ProRule" id="PRU00335"/>
    </source>
</evidence>
<proteinExistence type="predicted"/>
<reference evidence="4 5" key="1">
    <citation type="submission" date="2024-09" db="EMBL/GenBank/DDBJ databases">
        <authorList>
            <person name="Sun Q."/>
            <person name="Mori K."/>
        </authorList>
    </citation>
    <scope>NUCLEOTIDE SEQUENCE [LARGE SCALE GENOMIC DNA]</scope>
    <source>
        <strain evidence="4 5">TBRC 1432</strain>
    </source>
</reference>
<dbReference type="EMBL" id="JBHLUD010000004">
    <property type="protein sequence ID" value="MFC0542913.1"/>
    <property type="molecule type" value="Genomic_DNA"/>
</dbReference>
<comment type="caution">
    <text evidence="4">The sequence shown here is derived from an EMBL/GenBank/DDBJ whole genome shotgun (WGS) entry which is preliminary data.</text>
</comment>
<sequence>MAERGYRSPVREKHAEETRRMIVEAATELFAERGYGRTSVAAVAAAAGVAVNTVYTSVGGKPALLIALAEDGVADEAALETDRLVAASSDPREIIRLVAEGTGKVRRRRQKALAVLLDNRDADPDVAAAAEVALRGIRDRIAVVAARLVEVGGLRGGLSRKKVEQILWFYFGIEAWRTARGFGWSWAEAGGWLAEQATKALVSAGVTPR</sequence>
<evidence type="ECO:0000256" key="1">
    <source>
        <dbReference type="ARBA" id="ARBA00023125"/>
    </source>
</evidence>
<feature type="DNA-binding region" description="H-T-H motif" evidence="2">
    <location>
        <begin position="39"/>
        <end position="58"/>
    </location>
</feature>
<dbReference type="SUPFAM" id="SSF46689">
    <property type="entry name" value="Homeodomain-like"/>
    <property type="match status" value="1"/>
</dbReference>
<evidence type="ECO:0000259" key="3">
    <source>
        <dbReference type="PROSITE" id="PS50977"/>
    </source>
</evidence>
<evidence type="ECO:0000313" key="5">
    <source>
        <dbReference type="Proteomes" id="UP001589810"/>
    </source>
</evidence>
<keyword evidence="1 2" id="KW-0238">DNA-binding</keyword>
<dbReference type="PRINTS" id="PR00455">
    <property type="entry name" value="HTHTETR"/>
</dbReference>
<evidence type="ECO:0000313" key="4">
    <source>
        <dbReference type="EMBL" id="MFC0542913.1"/>
    </source>
</evidence>